<accession>A0A9W6BQD6</accession>
<feature type="compositionally biased region" description="Low complexity" evidence="1">
    <location>
        <begin position="387"/>
        <end position="400"/>
    </location>
</feature>
<dbReference type="GO" id="GO:0004714">
    <property type="term" value="F:transmembrane receptor protein tyrosine kinase activity"/>
    <property type="evidence" value="ECO:0007669"/>
    <property type="project" value="TreeGrafter"/>
</dbReference>
<dbReference type="GO" id="GO:0005524">
    <property type="term" value="F:ATP binding"/>
    <property type="evidence" value="ECO:0007669"/>
    <property type="project" value="InterPro"/>
</dbReference>
<organism evidence="4 5">
    <name type="scientific">Pleodorina starrii</name>
    <dbReference type="NCBI Taxonomy" id="330485"/>
    <lineage>
        <taxon>Eukaryota</taxon>
        <taxon>Viridiplantae</taxon>
        <taxon>Chlorophyta</taxon>
        <taxon>core chlorophytes</taxon>
        <taxon>Chlorophyceae</taxon>
        <taxon>CS clade</taxon>
        <taxon>Chlamydomonadales</taxon>
        <taxon>Volvocaceae</taxon>
        <taxon>Pleodorina</taxon>
    </lineage>
</organism>
<dbReference type="GO" id="GO:0007169">
    <property type="term" value="P:cell surface receptor protein tyrosine kinase signaling pathway"/>
    <property type="evidence" value="ECO:0007669"/>
    <property type="project" value="TreeGrafter"/>
</dbReference>
<proteinExistence type="predicted"/>
<dbReference type="AlphaFoldDB" id="A0A9W6BQD6"/>
<keyword evidence="2" id="KW-1133">Transmembrane helix</keyword>
<keyword evidence="2" id="KW-0812">Transmembrane</keyword>
<dbReference type="InterPro" id="IPR011009">
    <property type="entry name" value="Kinase-like_dom_sf"/>
</dbReference>
<feature type="compositionally biased region" description="Low complexity" evidence="1">
    <location>
        <begin position="330"/>
        <end position="344"/>
    </location>
</feature>
<dbReference type="GO" id="GO:0043235">
    <property type="term" value="C:receptor complex"/>
    <property type="evidence" value="ECO:0007669"/>
    <property type="project" value="TreeGrafter"/>
</dbReference>
<reference evidence="4 5" key="1">
    <citation type="journal article" date="2023" name="Commun. Biol.">
        <title>Reorganization of the ancestral sex-determining regions during the evolution of trioecy in Pleodorina starrii.</title>
        <authorList>
            <person name="Takahashi K."/>
            <person name="Suzuki S."/>
            <person name="Kawai-Toyooka H."/>
            <person name="Yamamoto K."/>
            <person name="Hamaji T."/>
            <person name="Ootsuki R."/>
            <person name="Yamaguchi H."/>
            <person name="Kawachi M."/>
            <person name="Higashiyama T."/>
            <person name="Nozaki H."/>
        </authorList>
    </citation>
    <scope>NUCLEOTIDE SEQUENCE [LARGE SCALE GENOMIC DNA]</scope>
    <source>
        <strain evidence="4 5">NIES-4479</strain>
    </source>
</reference>
<feature type="compositionally biased region" description="Low complexity" evidence="1">
    <location>
        <begin position="642"/>
        <end position="659"/>
    </location>
</feature>
<evidence type="ECO:0000259" key="3">
    <source>
        <dbReference type="PROSITE" id="PS50011"/>
    </source>
</evidence>
<dbReference type="GO" id="GO:0005886">
    <property type="term" value="C:plasma membrane"/>
    <property type="evidence" value="ECO:0007669"/>
    <property type="project" value="TreeGrafter"/>
</dbReference>
<feature type="compositionally biased region" description="Polar residues" evidence="1">
    <location>
        <begin position="562"/>
        <end position="572"/>
    </location>
</feature>
<evidence type="ECO:0000256" key="1">
    <source>
        <dbReference type="SAM" id="MobiDB-lite"/>
    </source>
</evidence>
<feature type="region of interest" description="Disordered" evidence="1">
    <location>
        <begin position="378"/>
        <end position="400"/>
    </location>
</feature>
<feature type="region of interest" description="Disordered" evidence="1">
    <location>
        <begin position="216"/>
        <end position="280"/>
    </location>
</feature>
<evidence type="ECO:0000313" key="4">
    <source>
        <dbReference type="EMBL" id="GLC56065.1"/>
    </source>
</evidence>
<gene>
    <name evidence="4" type="primary">PLEST003000</name>
    <name evidence="4" type="ORF">PLESTB_001060700</name>
</gene>
<dbReference type="InterPro" id="IPR050122">
    <property type="entry name" value="RTK"/>
</dbReference>
<feature type="region of interest" description="Disordered" evidence="1">
    <location>
        <begin position="330"/>
        <end position="359"/>
    </location>
</feature>
<keyword evidence="2" id="KW-0472">Membrane</keyword>
<evidence type="ECO:0000256" key="2">
    <source>
        <dbReference type="SAM" id="Phobius"/>
    </source>
</evidence>
<dbReference type="InterPro" id="IPR000719">
    <property type="entry name" value="Prot_kinase_dom"/>
</dbReference>
<comment type="caution">
    <text evidence="4">The sequence shown here is derived from an EMBL/GenBank/DDBJ whole genome shotgun (WGS) entry which is preliminary data.</text>
</comment>
<feature type="transmembrane region" description="Helical" evidence="2">
    <location>
        <begin position="280"/>
        <end position="308"/>
    </location>
</feature>
<dbReference type="PANTHER" id="PTHR24416">
    <property type="entry name" value="TYROSINE-PROTEIN KINASE RECEPTOR"/>
    <property type="match status" value="1"/>
</dbReference>
<feature type="region of interest" description="Disordered" evidence="1">
    <location>
        <begin position="639"/>
        <end position="671"/>
    </location>
</feature>
<name>A0A9W6BQD6_9CHLO</name>
<dbReference type="PROSITE" id="PS50011">
    <property type="entry name" value="PROTEIN_KINASE_DOM"/>
    <property type="match status" value="1"/>
</dbReference>
<feature type="region of interest" description="Disordered" evidence="1">
    <location>
        <begin position="431"/>
        <end position="470"/>
    </location>
</feature>
<feature type="compositionally biased region" description="Low complexity" evidence="1">
    <location>
        <begin position="447"/>
        <end position="457"/>
    </location>
</feature>
<feature type="region of interest" description="Disordered" evidence="1">
    <location>
        <begin position="513"/>
        <end position="577"/>
    </location>
</feature>
<evidence type="ECO:0000313" key="5">
    <source>
        <dbReference type="Proteomes" id="UP001165080"/>
    </source>
</evidence>
<dbReference type="EMBL" id="BRXU01000014">
    <property type="protein sequence ID" value="GLC56065.1"/>
    <property type="molecule type" value="Genomic_DNA"/>
</dbReference>
<feature type="compositionally biased region" description="Gly residues" evidence="1">
    <location>
        <begin position="544"/>
        <end position="553"/>
    </location>
</feature>
<dbReference type="Proteomes" id="UP001165080">
    <property type="component" value="Unassembled WGS sequence"/>
</dbReference>
<sequence>MKSITFTQAAWDKYPRPIQVNRSIDLIGASLDVLLDMSWLKRRILVNPGLSFGISNISLTRVRGPKFTTAGGIDLMDPSSKTLQVYTDVMLYMDGCVPASLYLRSGPLQERPESVPNEYGNLTQYVGRWEDGWCASGAAAAAWGQQQCWPDARRLIDFGLVAMAASSAGTAVVSGFVRYLNCTIVCRSALTQACLLNSTCFKEAMAGWGLGAADTFDTGTPLPSKPPLQQPPLQPPPPPSKPPPSKPPLQQPAAPNTYQRPLPSSSPPPPPRSSSSHSHAVLPGALAGGLAGLAVVLASAALVLVVVIRRRRRRRQRRLLKAAARGVFAGGKLSSSGGKSSSGGEPEAEADEENRRPLPVPVPVCSLLLLQEEEAPAGSHALGRDVGSSGSSGESTAAAALPDEPAAAAAAAVGRVVGRTTCAAAASTFPAAATSAAPANWRPKPAPASASADDAGSGPPGPQGHLPPAAEAAAAAAVAAGIATSDTLLVSNHLGGSLDQPTATAAVNTVDALDPASSEQQQQQQGGGNGGVQPCLASRRESQAGGGGGGGGRCCSVSGSGHSPSTAPSTDALTAGTAASGDAPRLLEAVDAVITPTTPPDESINMHMVLGRDVVIIEGAVRGTGAFGTVVEGVLITRDGGQQQQQQQQQDQNQDQQQNRTPPPAGGVGGGRQRVAVKLLRNLQAACPSEQEMESLRKEVEVLSRCRHPNIVRLLGGSLSPPLETCSWWRS</sequence>
<protein>
    <recommendedName>
        <fullName evidence="3">Protein kinase domain-containing protein</fullName>
    </recommendedName>
</protein>
<feature type="compositionally biased region" description="Pro residues" evidence="1">
    <location>
        <begin position="223"/>
        <end position="250"/>
    </location>
</feature>
<dbReference type="Gene3D" id="3.30.200.20">
    <property type="entry name" value="Phosphorylase Kinase, domain 1"/>
    <property type="match status" value="1"/>
</dbReference>
<dbReference type="SUPFAM" id="SSF56112">
    <property type="entry name" value="Protein kinase-like (PK-like)"/>
    <property type="match status" value="1"/>
</dbReference>
<feature type="domain" description="Protein kinase" evidence="3">
    <location>
        <begin position="616"/>
        <end position="731"/>
    </location>
</feature>
<dbReference type="PANTHER" id="PTHR24416:SF611">
    <property type="entry name" value="TYROSINE-PROTEIN KINASE TRANSMEMBRANE RECEPTOR ROR"/>
    <property type="match status" value="1"/>
</dbReference>
<keyword evidence="5" id="KW-1185">Reference proteome</keyword>